<evidence type="ECO:0000256" key="1">
    <source>
        <dbReference type="SAM" id="MobiDB-lite"/>
    </source>
</evidence>
<accession>A0A6C0BQK8</accession>
<reference evidence="3" key="1">
    <citation type="journal article" date="2020" name="Nature">
        <title>Giant virus diversity and host interactions through global metagenomics.</title>
        <authorList>
            <person name="Schulz F."/>
            <person name="Roux S."/>
            <person name="Paez-Espino D."/>
            <person name="Jungbluth S."/>
            <person name="Walsh D.A."/>
            <person name="Denef V.J."/>
            <person name="McMahon K.D."/>
            <person name="Konstantinidis K.T."/>
            <person name="Eloe-Fadrosh E.A."/>
            <person name="Kyrpides N.C."/>
            <person name="Woyke T."/>
        </authorList>
    </citation>
    <scope>NUCLEOTIDE SEQUENCE</scope>
    <source>
        <strain evidence="3">GVMAG-M-3300018080-19</strain>
    </source>
</reference>
<dbReference type="EMBL" id="MN739211">
    <property type="protein sequence ID" value="QHS93889.1"/>
    <property type="molecule type" value="Genomic_DNA"/>
</dbReference>
<keyword evidence="2" id="KW-0472">Membrane</keyword>
<evidence type="ECO:0000313" key="3">
    <source>
        <dbReference type="EMBL" id="QHS93889.1"/>
    </source>
</evidence>
<feature type="compositionally biased region" description="Low complexity" evidence="1">
    <location>
        <begin position="38"/>
        <end position="88"/>
    </location>
</feature>
<organism evidence="3">
    <name type="scientific">viral metagenome</name>
    <dbReference type="NCBI Taxonomy" id="1070528"/>
    <lineage>
        <taxon>unclassified sequences</taxon>
        <taxon>metagenomes</taxon>
        <taxon>organismal metagenomes</taxon>
    </lineage>
</organism>
<evidence type="ECO:0000256" key="2">
    <source>
        <dbReference type="SAM" id="Phobius"/>
    </source>
</evidence>
<keyword evidence="2" id="KW-0812">Transmembrane</keyword>
<proteinExistence type="predicted"/>
<name>A0A6C0BQK8_9ZZZZ</name>
<keyword evidence="2" id="KW-1133">Transmembrane helix</keyword>
<sequence>MSPIFLGILLYFIGVAAVIGITFAFGEGLRSTGDKPGKNTGNNGNSDNTTTGNTGTNGNSDKTTTGNTGTNGNTETTETNGNQGTPNTIVFEGVQYSGWADFQERFFDQNVCYSTSTLELGGELGGQWVAAECKAGGGTLEMQIYDYVPQTRELMLNGEPVAQVFQDIANETLQWDFYISPDDGGTSTRYLPNDRGAYDIQGRGILDPSALGTLLMPLSCVAE</sequence>
<feature type="transmembrane region" description="Helical" evidence="2">
    <location>
        <begin position="6"/>
        <end position="25"/>
    </location>
</feature>
<protein>
    <submittedName>
        <fullName evidence="3">Uncharacterized protein</fullName>
    </submittedName>
</protein>
<dbReference type="AlphaFoldDB" id="A0A6C0BQK8"/>
<feature type="region of interest" description="Disordered" evidence="1">
    <location>
        <begin position="32"/>
        <end position="88"/>
    </location>
</feature>